<name>A0A8H7A7L2_9EURO</name>
<evidence type="ECO:0000313" key="2">
    <source>
        <dbReference type="Proteomes" id="UP000606974"/>
    </source>
</evidence>
<protein>
    <submittedName>
        <fullName evidence="1">Uncharacterized protein</fullName>
    </submittedName>
</protein>
<organism evidence="1 2">
    <name type="scientific">Endocarpon pusillum</name>
    <dbReference type="NCBI Taxonomy" id="364733"/>
    <lineage>
        <taxon>Eukaryota</taxon>
        <taxon>Fungi</taxon>
        <taxon>Dikarya</taxon>
        <taxon>Ascomycota</taxon>
        <taxon>Pezizomycotina</taxon>
        <taxon>Eurotiomycetes</taxon>
        <taxon>Chaetothyriomycetidae</taxon>
        <taxon>Verrucariales</taxon>
        <taxon>Verrucariaceae</taxon>
        <taxon>Endocarpon</taxon>
    </lineage>
</organism>
<gene>
    <name evidence="1" type="ORF">GJ744_011432</name>
</gene>
<dbReference type="Proteomes" id="UP000606974">
    <property type="component" value="Unassembled WGS sequence"/>
</dbReference>
<evidence type="ECO:0000313" key="1">
    <source>
        <dbReference type="EMBL" id="KAF7502006.1"/>
    </source>
</evidence>
<dbReference type="EMBL" id="JAACFV010000808">
    <property type="protein sequence ID" value="KAF7502006.1"/>
    <property type="molecule type" value="Genomic_DNA"/>
</dbReference>
<sequence>RVQVGSDSQNLVKGLRASRTKKNLVNTSGLVKAQLQATETRAPLRVLRSAET</sequence>
<keyword evidence="2" id="KW-1185">Reference proteome</keyword>
<reference evidence="1" key="1">
    <citation type="submission" date="2020-02" db="EMBL/GenBank/DDBJ databases">
        <authorList>
            <person name="Palmer J.M."/>
        </authorList>
    </citation>
    <scope>NUCLEOTIDE SEQUENCE</scope>
    <source>
        <strain evidence="1">EPUS1.4</strain>
        <tissue evidence="1">Thallus</tissue>
    </source>
</reference>
<comment type="caution">
    <text evidence="1">The sequence shown here is derived from an EMBL/GenBank/DDBJ whole genome shotgun (WGS) entry which is preliminary data.</text>
</comment>
<accession>A0A8H7A7L2</accession>
<dbReference type="AlphaFoldDB" id="A0A8H7A7L2"/>
<proteinExistence type="predicted"/>
<feature type="non-terminal residue" evidence="1">
    <location>
        <position position="52"/>
    </location>
</feature>